<dbReference type="CDD" id="cd02440">
    <property type="entry name" value="AdoMet_MTases"/>
    <property type="match status" value="1"/>
</dbReference>
<proteinExistence type="predicted"/>
<dbReference type="GO" id="GO:0032259">
    <property type="term" value="P:methylation"/>
    <property type="evidence" value="ECO:0007669"/>
    <property type="project" value="UniProtKB-KW"/>
</dbReference>
<dbReference type="Proteomes" id="UP000034920">
    <property type="component" value="Unassembled WGS sequence"/>
</dbReference>
<evidence type="ECO:0000313" key="1">
    <source>
        <dbReference type="EMBL" id="KKS21699.1"/>
    </source>
</evidence>
<dbReference type="AlphaFoldDB" id="A0A0G0X9N4"/>
<accession>A0A0G0X9N4</accession>
<evidence type="ECO:0000313" key="2">
    <source>
        <dbReference type="Proteomes" id="UP000034920"/>
    </source>
</evidence>
<keyword evidence="1" id="KW-0489">Methyltransferase</keyword>
<comment type="caution">
    <text evidence="1">The sequence shown here is derived from an EMBL/GenBank/DDBJ whole genome shotgun (WGS) entry which is preliminary data.</text>
</comment>
<dbReference type="SUPFAM" id="SSF53335">
    <property type="entry name" value="S-adenosyl-L-methionine-dependent methyltransferases"/>
    <property type="match status" value="1"/>
</dbReference>
<sequence length="248" mass="28582">MNDSEILRMAQFEKEYWWHKGKVYLIKTFLDQYFPGRRDLNIMEIGCGTGGVTGFLTDYGAVTGVDTSHEAMYHVSQVGLKEAVVADVNEMDIDPYEKQFDLVLALDVLEHIQDDLETMRRVGMMLKPGGLFFINVPAYKFLWSEHDEALLHKRRYHSYELTKKLENCGYRILKSSYFVTFSFPGIVLYRLWGNLFGKTAYPKTTYVPLPKYLNDFMTNILKFEANIVKRGRLPFGATLTVIAQPVTG</sequence>
<gene>
    <name evidence="1" type="ORF">UU80_C0022G0002</name>
</gene>
<name>A0A0G0X9N4_UNCKA</name>
<organism evidence="1 2">
    <name type="scientific">candidate division WWE3 bacterium GW2011_GWA1_41_8</name>
    <dbReference type="NCBI Taxonomy" id="1619103"/>
    <lineage>
        <taxon>Bacteria</taxon>
        <taxon>Katanobacteria</taxon>
    </lineage>
</organism>
<dbReference type="EMBL" id="LCCA01000022">
    <property type="protein sequence ID" value="KKS21699.1"/>
    <property type="molecule type" value="Genomic_DNA"/>
</dbReference>
<protein>
    <submittedName>
        <fullName evidence="1">Methyltransferase type 11</fullName>
    </submittedName>
</protein>
<dbReference type="GO" id="GO:0008168">
    <property type="term" value="F:methyltransferase activity"/>
    <property type="evidence" value="ECO:0007669"/>
    <property type="project" value="UniProtKB-KW"/>
</dbReference>
<dbReference type="Gene3D" id="3.40.50.150">
    <property type="entry name" value="Vaccinia Virus protein VP39"/>
    <property type="match status" value="1"/>
</dbReference>
<dbReference type="PANTHER" id="PTHR43861">
    <property type="entry name" value="TRANS-ACONITATE 2-METHYLTRANSFERASE-RELATED"/>
    <property type="match status" value="1"/>
</dbReference>
<keyword evidence="1" id="KW-0808">Transferase</keyword>
<dbReference type="STRING" id="1619103.UU80_C0022G0002"/>
<reference evidence="1 2" key="1">
    <citation type="journal article" date="2015" name="Nature">
        <title>rRNA introns, odd ribosomes, and small enigmatic genomes across a large radiation of phyla.</title>
        <authorList>
            <person name="Brown C.T."/>
            <person name="Hug L.A."/>
            <person name="Thomas B.C."/>
            <person name="Sharon I."/>
            <person name="Castelle C.J."/>
            <person name="Singh A."/>
            <person name="Wilkins M.J."/>
            <person name="Williams K.H."/>
            <person name="Banfield J.F."/>
        </authorList>
    </citation>
    <scope>NUCLEOTIDE SEQUENCE [LARGE SCALE GENOMIC DNA]</scope>
</reference>
<dbReference type="Pfam" id="PF13489">
    <property type="entry name" value="Methyltransf_23"/>
    <property type="match status" value="1"/>
</dbReference>
<dbReference type="InterPro" id="IPR029063">
    <property type="entry name" value="SAM-dependent_MTases_sf"/>
</dbReference>